<evidence type="ECO:0000259" key="4">
    <source>
        <dbReference type="Pfam" id="PF13439"/>
    </source>
</evidence>
<dbReference type="PANTHER" id="PTHR46401">
    <property type="entry name" value="GLYCOSYLTRANSFERASE WBBK-RELATED"/>
    <property type="match status" value="1"/>
</dbReference>
<dbReference type="SUPFAM" id="SSF53756">
    <property type="entry name" value="UDP-Glycosyltransferase/glycogen phosphorylase"/>
    <property type="match status" value="1"/>
</dbReference>
<feature type="transmembrane region" description="Helical" evidence="3">
    <location>
        <begin position="44"/>
        <end position="67"/>
    </location>
</feature>
<comment type="caution">
    <text evidence="5">The sequence shown here is derived from an EMBL/GenBank/DDBJ whole genome shotgun (WGS) entry which is preliminary data.</text>
</comment>
<reference evidence="6" key="1">
    <citation type="journal article" date="2019" name="Int. J. Syst. Evol. Microbiol.">
        <title>The Global Catalogue of Microorganisms (GCM) 10K type strain sequencing project: providing services to taxonomists for standard genome sequencing and annotation.</title>
        <authorList>
            <consortium name="The Broad Institute Genomics Platform"/>
            <consortium name="The Broad Institute Genome Sequencing Center for Infectious Disease"/>
            <person name="Wu L."/>
            <person name="Ma J."/>
        </authorList>
    </citation>
    <scope>NUCLEOTIDE SEQUENCE [LARGE SCALE GENOMIC DNA]</scope>
    <source>
        <strain evidence="6">CGMCC 1.12849</strain>
    </source>
</reference>
<evidence type="ECO:0000256" key="2">
    <source>
        <dbReference type="ARBA" id="ARBA00022679"/>
    </source>
</evidence>
<evidence type="ECO:0000313" key="5">
    <source>
        <dbReference type="EMBL" id="MFC4716633.1"/>
    </source>
</evidence>
<organism evidence="5 6">
    <name type="scientific">Glutamicibacter bergerei</name>
    <dbReference type="NCBI Taxonomy" id="256702"/>
    <lineage>
        <taxon>Bacteria</taxon>
        <taxon>Bacillati</taxon>
        <taxon>Actinomycetota</taxon>
        <taxon>Actinomycetes</taxon>
        <taxon>Micrococcales</taxon>
        <taxon>Micrococcaceae</taxon>
        <taxon>Glutamicibacter</taxon>
    </lineage>
</organism>
<evidence type="ECO:0000313" key="6">
    <source>
        <dbReference type="Proteomes" id="UP001595884"/>
    </source>
</evidence>
<dbReference type="GO" id="GO:0016757">
    <property type="term" value="F:glycosyltransferase activity"/>
    <property type="evidence" value="ECO:0007669"/>
    <property type="project" value="UniProtKB-KW"/>
</dbReference>
<evidence type="ECO:0000256" key="1">
    <source>
        <dbReference type="ARBA" id="ARBA00022676"/>
    </source>
</evidence>
<sequence length="770" mass="85984">MQLFTKLVRSKTLILISLIISAITLTSTLLIAANENYSNSPLPLVVSLFSSGAFFSLFIGLIIRYILSKRLARLERYAKTSRDNSESAIFALESSTSNKFDNSVKAVGLLGRRTKALELEQTSAKQALSVLSNEASRFMALTEDNLQNFEVKLDKISTYNARVNDYINSIQDEITLHRSTLQRAIVTEIELDHFKADLVSREYVSNRLNEIQGKLERDMLAKRSSDLRRLLSIVSKLDECEGIFSSEDLAQLATDLREIPALIASWIYIANDAVSMLPLREKRRLASATRQLGYWSVSNVLLESVVKDTRSERDQAALNLRSDEVEVFMGMRDPYLKIDTESYLPIHGHILHVVGKVLPKTQSGYTLRTHYSARAQIKVGYKASVVALIGEAEDSASRTLENIDGIDYYSLAGEPRNKQKLSLWLQENVEQLAALVVEIRPSALHAHSDFLNAYVARVVANTFNIPLVYESRGFWEESWLSRISQTCEIQDWHETGRHFGLPDAYKLRKQMEIRMRSEADHVITLANVMKSHIVDLGGSENDITVIPNAVDAADFPVTEPKLTLLDDLGIPRGATVIGYISSIVEYEGIDVLIRAFNSRSKEDLADAHLLIVGDGLELEALKELVRTLGTPRVHFTGRVPHASILGFYSVIDVFVVPRRPAEVCHLVTPLKPFEAFSTGRAVIMSDVRALKEIASQGKCARLFVAGDYESLADELVYLANDNNAREELGAKAASWVRAERSWAKNALAYSKVYELLGIQNYNDLPGAAGK</sequence>
<keyword evidence="3" id="KW-0812">Transmembrane</keyword>
<dbReference type="RefSeq" id="WP_346059660.1">
    <property type="nucleotide sequence ID" value="NZ_BAAAVQ010000053.1"/>
</dbReference>
<keyword evidence="2 5" id="KW-0808">Transferase</keyword>
<dbReference type="InterPro" id="IPR028098">
    <property type="entry name" value="Glyco_trans_4-like_N"/>
</dbReference>
<feature type="domain" description="Glycosyltransferase subfamily 4-like N-terminal" evidence="4">
    <location>
        <begin position="369"/>
        <end position="552"/>
    </location>
</feature>
<keyword evidence="1 5" id="KW-0328">Glycosyltransferase</keyword>
<dbReference type="EMBL" id="JBHSHE010000047">
    <property type="protein sequence ID" value="MFC4716633.1"/>
    <property type="molecule type" value="Genomic_DNA"/>
</dbReference>
<dbReference type="EC" id="2.4.-.-" evidence="5"/>
<keyword evidence="3" id="KW-0472">Membrane</keyword>
<gene>
    <name evidence="5" type="ORF">ACFO7V_10840</name>
</gene>
<name>A0ABV9MPJ7_9MICC</name>
<accession>A0ABV9MPJ7</accession>
<dbReference type="PANTHER" id="PTHR46401:SF2">
    <property type="entry name" value="GLYCOSYLTRANSFERASE WBBK-RELATED"/>
    <property type="match status" value="1"/>
</dbReference>
<dbReference type="Pfam" id="PF13439">
    <property type="entry name" value="Glyco_transf_4"/>
    <property type="match status" value="1"/>
</dbReference>
<keyword evidence="6" id="KW-1185">Reference proteome</keyword>
<proteinExistence type="predicted"/>
<dbReference type="CDD" id="cd03801">
    <property type="entry name" value="GT4_PimA-like"/>
    <property type="match status" value="1"/>
</dbReference>
<dbReference type="Pfam" id="PF13692">
    <property type="entry name" value="Glyco_trans_1_4"/>
    <property type="match status" value="1"/>
</dbReference>
<keyword evidence="3" id="KW-1133">Transmembrane helix</keyword>
<protein>
    <submittedName>
        <fullName evidence="5">Glycosyltransferase</fullName>
        <ecNumber evidence="5">2.4.-.-</ecNumber>
    </submittedName>
</protein>
<dbReference type="Proteomes" id="UP001595884">
    <property type="component" value="Unassembled WGS sequence"/>
</dbReference>
<dbReference type="Gene3D" id="3.40.50.2000">
    <property type="entry name" value="Glycogen Phosphorylase B"/>
    <property type="match status" value="2"/>
</dbReference>
<evidence type="ECO:0000256" key="3">
    <source>
        <dbReference type="SAM" id="Phobius"/>
    </source>
</evidence>
<feature type="transmembrane region" description="Helical" evidence="3">
    <location>
        <begin position="12"/>
        <end position="32"/>
    </location>
</feature>